<protein>
    <submittedName>
        <fullName evidence="2">Putative repeat protein (TIGR02543 family)</fullName>
    </submittedName>
</protein>
<dbReference type="Gene3D" id="2.60.40.4270">
    <property type="entry name" value="Listeria-Bacteroides repeat domain"/>
    <property type="match status" value="1"/>
</dbReference>
<dbReference type="AlphaFoldDB" id="A0A4R6S6L0"/>
<dbReference type="EMBL" id="SNYA01000001">
    <property type="protein sequence ID" value="TDP95452.1"/>
    <property type="molecule type" value="Genomic_DNA"/>
</dbReference>
<name>A0A4R6S6L0_9MICO</name>
<evidence type="ECO:0000313" key="2">
    <source>
        <dbReference type="EMBL" id="TDP95452.1"/>
    </source>
</evidence>
<gene>
    <name evidence="2" type="ORF">EDF62_0141</name>
</gene>
<comment type="subcellular location">
    <subcellularLocation>
        <location evidence="1">Cell envelope</location>
    </subcellularLocation>
</comment>
<keyword evidence="3" id="KW-1185">Reference proteome</keyword>
<dbReference type="InterPro" id="IPR042229">
    <property type="entry name" value="Listeria/Bacterioides_rpt_sf"/>
</dbReference>
<evidence type="ECO:0000313" key="3">
    <source>
        <dbReference type="Proteomes" id="UP000295601"/>
    </source>
</evidence>
<dbReference type="Pfam" id="PF09479">
    <property type="entry name" value="Flg_new"/>
    <property type="match status" value="1"/>
</dbReference>
<reference evidence="2 3" key="1">
    <citation type="submission" date="2019-03" db="EMBL/GenBank/DDBJ databases">
        <title>Genomic analyses of the natural microbiome of Caenorhabditis elegans.</title>
        <authorList>
            <person name="Samuel B."/>
        </authorList>
    </citation>
    <scope>NUCLEOTIDE SEQUENCE [LARGE SCALE GENOMIC DNA]</scope>
    <source>
        <strain evidence="2 3">JUb18</strain>
    </source>
</reference>
<sequence>MQRPDATLVWAVGAVGLSQATQPEPTTAPPGKIFAGWNTSEVGNGVYAAGATTFPAGNLRLYAQWTDDTPHVEDGSVPVEGLRVEGNASGVYESAAATVTYVYEAKDQGGVTPQPPVVHPPGAGTLPPSGGLANTGLGARWPLAVAGDVGDRI</sequence>
<dbReference type="GO" id="GO:0030313">
    <property type="term" value="C:cell envelope"/>
    <property type="evidence" value="ECO:0007669"/>
    <property type="project" value="UniProtKB-SubCell"/>
</dbReference>
<proteinExistence type="predicted"/>
<dbReference type="Proteomes" id="UP000295601">
    <property type="component" value="Unassembled WGS sequence"/>
</dbReference>
<dbReference type="InterPro" id="IPR013378">
    <property type="entry name" value="InlB-like_B-rpt"/>
</dbReference>
<organism evidence="2 3">
    <name type="scientific">Leucobacter luti</name>
    <dbReference type="NCBI Taxonomy" id="340320"/>
    <lineage>
        <taxon>Bacteria</taxon>
        <taxon>Bacillati</taxon>
        <taxon>Actinomycetota</taxon>
        <taxon>Actinomycetes</taxon>
        <taxon>Micrococcales</taxon>
        <taxon>Microbacteriaceae</taxon>
        <taxon>Leucobacter</taxon>
    </lineage>
</organism>
<comment type="caution">
    <text evidence="2">The sequence shown here is derived from an EMBL/GenBank/DDBJ whole genome shotgun (WGS) entry which is preliminary data.</text>
</comment>
<accession>A0A4R6S6L0</accession>
<evidence type="ECO:0000256" key="1">
    <source>
        <dbReference type="ARBA" id="ARBA00004196"/>
    </source>
</evidence>